<feature type="domain" description="Peptidase S33 tripeptidyl aminopeptidase-like C-terminal" evidence="1">
    <location>
        <begin position="187"/>
        <end position="289"/>
    </location>
</feature>
<gene>
    <name evidence="2" type="ORF">AAF712_014261</name>
</gene>
<sequence length="307" mass="34018">MLNNALQDKVERLIIDRVIEIEDYYRTRWINLAEDTEKTLRWFFQSCKDASLQSCAFYEESIDTMNNKLQGIYNRLNEDPIPACTNESYGVIDYGFLHPVLISGLYRPAIWPTLAQGLQDLTKGDGSALWSLFGDLLFECDCDPNEHTLELNLDSLVAYACNDGDTVPTEVDAAWAHYKEAIQLYSSWGTVRASHWIACSGWSPEIPKTQFQGPITGNTSFPMLLIGNTADPATPLSAAKKVSQQFPGSVVLEQNSPGHASVTAPSVCTTKVVREYFVNGTLPEQGTICPMDGTLFDDPSATNATLR</sequence>
<keyword evidence="3" id="KW-1185">Reference proteome</keyword>
<reference evidence="2 3" key="1">
    <citation type="submission" date="2024-05" db="EMBL/GenBank/DDBJ databases">
        <title>A draft genome resource for the thread blight pathogen Marasmius tenuissimus strain MS-2.</title>
        <authorList>
            <person name="Yulfo-Soto G.E."/>
            <person name="Baruah I.K."/>
            <person name="Amoako-Attah I."/>
            <person name="Bukari Y."/>
            <person name="Meinhardt L.W."/>
            <person name="Bailey B.A."/>
            <person name="Cohen S.P."/>
        </authorList>
    </citation>
    <scope>NUCLEOTIDE SEQUENCE [LARGE SCALE GENOMIC DNA]</scope>
    <source>
        <strain evidence="2 3">MS-2</strain>
    </source>
</reference>
<proteinExistence type="predicted"/>
<dbReference type="Proteomes" id="UP001437256">
    <property type="component" value="Unassembled WGS sequence"/>
</dbReference>
<dbReference type="Pfam" id="PF08386">
    <property type="entry name" value="Abhydrolase_4"/>
    <property type="match status" value="1"/>
</dbReference>
<accession>A0ABR2ZCK0</accession>
<comment type="caution">
    <text evidence="2">The sequence shown here is derived from an EMBL/GenBank/DDBJ whole genome shotgun (WGS) entry which is preliminary data.</text>
</comment>
<dbReference type="InterPro" id="IPR013595">
    <property type="entry name" value="Pept_S33_TAP-like_C"/>
</dbReference>
<protein>
    <recommendedName>
        <fullName evidence="1">Peptidase S33 tripeptidyl aminopeptidase-like C-terminal domain-containing protein</fullName>
    </recommendedName>
</protein>
<evidence type="ECO:0000313" key="2">
    <source>
        <dbReference type="EMBL" id="KAL0059023.1"/>
    </source>
</evidence>
<dbReference type="EMBL" id="JBBXMP010000255">
    <property type="protein sequence ID" value="KAL0059023.1"/>
    <property type="molecule type" value="Genomic_DNA"/>
</dbReference>
<evidence type="ECO:0000259" key="1">
    <source>
        <dbReference type="Pfam" id="PF08386"/>
    </source>
</evidence>
<organism evidence="2 3">
    <name type="scientific">Marasmius tenuissimus</name>
    <dbReference type="NCBI Taxonomy" id="585030"/>
    <lineage>
        <taxon>Eukaryota</taxon>
        <taxon>Fungi</taxon>
        <taxon>Dikarya</taxon>
        <taxon>Basidiomycota</taxon>
        <taxon>Agaricomycotina</taxon>
        <taxon>Agaricomycetes</taxon>
        <taxon>Agaricomycetidae</taxon>
        <taxon>Agaricales</taxon>
        <taxon>Marasmiineae</taxon>
        <taxon>Marasmiaceae</taxon>
        <taxon>Marasmius</taxon>
    </lineage>
</organism>
<name>A0ABR2ZCK0_9AGAR</name>
<evidence type="ECO:0000313" key="3">
    <source>
        <dbReference type="Proteomes" id="UP001437256"/>
    </source>
</evidence>